<proteinExistence type="predicted"/>
<protein>
    <submittedName>
        <fullName evidence="3">Uncharacterized protein</fullName>
    </submittedName>
</protein>
<organism evidence="3 4">
    <name type="scientific">Stylonychia lemnae</name>
    <name type="common">Ciliate</name>
    <dbReference type="NCBI Taxonomy" id="5949"/>
    <lineage>
        <taxon>Eukaryota</taxon>
        <taxon>Sar</taxon>
        <taxon>Alveolata</taxon>
        <taxon>Ciliophora</taxon>
        <taxon>Intramacronucleata</taxon>
        <taxon>Spirotrichea</taxon>
        <taxon>Stichotrichia</taxon>
        <taxon>Sporadotrichida</taxon>
        <taxon>Oxytrichidae</taxon>
        <taxon>Stylonychinae</taxon>
        <taxon>Stylonychia</taxon>
    </lineage>
</organism>
<dbReference type="EMBL" id="CCKQ01015708">
    <property type="protein sequence ID" value="CDW87536.1"/>
    <property type="molecule type" value="Genomic_DNA"/>
</dbReference>
<feature type="compositionally biased region" description="Basic and acidic residues" evidence="2">
    <location>
        <begin position="480"/>
        <end position="490"/>
    </location>
</feature>
<feature type="coiled-coil region" evidence="1">
    <location>
        <begin position="10"/>
        <end position="37"/>
    </location>
</feature>
<reference evidence="3 4" key="1">
    <citation type="submission" date="2014-06" db="EMBL/GenBank/DDBJ databases">
        <authorList>
            <person name="Swart Estienne"/>
        </authorList>
    </citation>
    <scope>NUCLEOTIDE SEQUENCE [LARGE SCALE GENOMIC DNA]</scope>
    <source>
        <strain evidence="3 4">130c</strain>
    </source>
</reference>
<evidence type="ECO:0000256" key="2">
    <source>
        <dbReference type="SAM" id="MobiDB-lite"/>
    </source>
</evidence>
<gene>
    <name evidence="3" type="primary">Contig13172.g14043</name>
    <name evidence="3" type="ORF">STYLEM_16642</name>
</gene>
<feature type="coiled-coil region" evidence="1">
    <location>
        <begin position="307"/>
        <end position="369"/>
    </location>
</feature>
<feature type="region of interest" description="Disordered" evidence="2">
    <location>
        <begin position="466"/>
        <end position="490"/>
    </location>
</feature>
<sequence length="490" mass="56972">MKPTVQSTSSAALQNKLKFMENDNAQLKRHILDLDQSLKINKQIIDSLLMDNSDKKLQTIITQMRQDNENLYSTIKQQFDEIQAQNSKILILEQVSTQFKKKEMENNQIFLDQILNMKQQIEKKSFVIDNKEKAFMDLYKFAKQAIPVTDKNSIGRIEQILQNKQIQDQNLLNMNVQQIHSIIKEKERLQVELDKALVDLDQLKTLLAKSTIQTLNTQIYDENGDQSLEVEYIDQVYHTMEGDGDDLGQGAINASAHFNQQNLIDQKLSKSFQNIVGKMRKKKNSVPGLDFSNLKQIKDYKDWYSYSKKLEDAIRLLREKINQLEEENIQIQEKYVMIKGKCETLLSQNSQLQEQLNTQSNNERKQSAEYSFSKDLIFDKNGNIDEQTVELQLQQSKNSQNWQLQQHQLKFNANAQIRKAKRNKSQATFAKKNLTLAIDIIEQDNMLKQQKQLLANQNLNDSFSGIQIKQNKSGDNQEDSPIREGDIELY</sequence>
<keyword evidence="1" id="KW-0175">Coiled coil</keyword>
<accession>A0A078AZL0</accession>
<keyword evidence="4" id="KW-1185">Reference proteome</keyword>
<evidence type="ECO:0000313" key="4">
    <source>
        <dbReference type="Proteomes" id="UP000039865"/>
    </source>
</evidence>
<dbReference type="AlphaFoldDB" id="A0A078AZL0"/>
<evidence type="ECO:0000313" key="3">
    <source>
        <dbReference type="EMBL" id="CDW87536.1"/>
    </source>
</evidence>
<dbReference type="InParanoid" id="A0A078AZL0"/>
<name>A0A078AZL0_STYLE</name>
<dbReference type="Proteomes" id="UP000039865">
    <property type="component" value="Unassembled WGS sequence"/>
</dbReference>
<evidence type="ECO:0000256" key="1">
    <source>
        <dbReference type="SAM" id="Coils"/>
    </source>
</evidence>